<gene>
    <name evidence="2" type="ORF">GMJLKIPL_1805</name>
</gene>
<organism evidence="2 3">
    <name type="scientific">Methylobacterium isbiliense</name>
    <dbReference type="NCBI Taxonomy" id="315478"/>
    <lineage>
        <taxon>Bacteria</taxon>
        <taxon>Pseudomonadati</taxon>
        <taxon>Pseudomonadota</taxon>
        <taxon>Alphaproteobacteria</taxon>
        <taxon>Hyphomicrobiales</taxon>
        <taxon>Methylobacteriaceae</taxon>
        <taxon>Methylobacterium</taxon>
    </lineage>
</organism>
<dbReference type="Proteomes" id="UP001055153">
    <property type="component" value="Unassembled WGS sequence"/>
</dbReference>
<dbReference type="EMBL" id="BPQQ01000018">
    <property type="protein sequence ID" value="GJD99887.1"/>
    <property type="molecule type" value="Genomic_DNA"/>
</dbReference>
<evidence type="ECO:0000313" key="2">
    <source>
        <dbReference type="EMBL" id="GJD99887.1"/>
    </source>
</evidence>
<reference evidence="2" key="2">
    <citation type="submission" date="2021-08" db="EMBL/GenBank/DDBJ databases">
        <authorList>
            <person name="Tani A."/>
            <person name="Ola A."/>
            <person name="Ogura Y."/>
            <person name="Katsura K."/>
            <person name="Hayashi T."/>
        </authorList>
    </citation>
    <scope>NUCLEOTIDE SEQUENCE</scope>
    <source>
        <strain evidence="2">DSM 17168</strain>
    </source>
</reference>
<comment type="caution">
    <text evidence="2">The sequence shown here is derived from an EMBL/GenBank/DDBJ whole genome shotgun (WGS) entry which is preliminary data.</text>
</comment>
<keyword evidence="3" id="KW-1185">Reference proteome</keyword>
<feature type="domain" description="DUF4113" evidence="1">
    <location>
        <begin position="27"/>
        <end position="78"/>
    </location>
</feature>
<dbReference type="Pfam" id="PF13438">
    <property type="entry name" value="DUF4113"/>
    <property type="match status" value="1"/>
</dbReference>
<reference evidence="2" key="1">
    <citation type="journal article" date="2021" name="Front. Microbiol.">
        <title>Comprehensive Comparative Genomics and Phenotyping of Methylobacterium Species.</title>
        <authorList>
            <person name="Alessa O."/>
            <person name="Ogura Y."/>
            <person name="Fujitani Y."/>
            <person name="Takami H."/>
            <person name="Hayashi T."/>
            <person name="Sahin N."/>
            <person name="Tani A."/>
        </authorList>
    </citation>
    <scope>NUCLEOTIDE SEQUENCE</scope>
    <source>
        <strain evidence="2">DSM 17168</strain>
    </source>
</reference>
<sequence>MITTDLVPLAESPRALFGALDRERGGALMAAMDACNARFGRGSVVPGRAGIVAKRTWSTKFEMRTPRYTTQLAEVPMVRAEPGSPPSTPKERYLVCR</sequence>
<protein>
    <recommendedName>
        <fullName evidence="1">DUF4113 domain-containing protein</fullName>
    </recommendedName>
</protein>
<dbReference type="InterPro" id="IPR025188">
    <property type="entry name" value="DUF4113"/>
</dbReference>
<dbReference type="RefSeq" id="WP_238234764.1">
    <property type="nucleotide sequence ID" value="NZ_BPQQ01000018.1"/>
</dbReference>
<evidence type="ECO:0000259" key="1">
    <source>
        <dbReference type="Pfam" id="PF13438"/>
    </source>
</evidence>
<proteinExistence type="predicted"/>
<evidence type="ECO:0000313" key="3">
    <source>
        <dbReference type="Proteomes" id="UP001055153"/>
    </source>
</evidence>
<accession>A0ABQ4SD95</accession>
<name>A0ABQ4SD95_9HYPH</name>